<dbReference type="KEGG" id="cchl:FPL14_05190"/>
<accession>A0A7G5BUM9</accession>
<reference evidence="2 3" key="1">
    <citation type="submission" date="2019-07" db="EMBL/GenBank/DDBJ databases">
        <authorList>
            <person name="Kim J.K."/>
            <person name="Cheong H.-M."/>
            <person name="Choi Y."/>
            <person name="Hwang K.J."/>
            <person name="Lee S."/>
            <person name="Choi C."/>
        </authorList>
    </citation>
    <scope>NUCLEOTIDE SEQUENCE [LARGE SCALE GENOMIC DNA]</scope>
    <source>
        <strain evidence="2 3">KS 22</strain>
    </source>
</reference>
<keyword evidence="3" id="KW-1185">Reference proteome</keyword>
<feature type="transmembrane region" description="Helical" evidence="1">
    <location>
        <begin position="145"/>
        <end position="165"/>
    </location>
</feature>
<proteinExistence type="predicted"/>
<evidence type="ECO:0000313" key="2">
    <source>
        <dbReference type="EMBL" id="QMV40663.1"/>
    </source>
</evidence>
<protein>
    <submittedName>
        <fullName evidence="2">ABC transporter permease subunit</fullName>
    </submittedName>
</protein>
<feature type="transmembrane region" description="Helical" evidence="1">
    <location>
        <begin position="172"/>
        <end position="189"/>
    </location>
</feature>
<evidence type="ECO:0000313" key="3">
    <source>
        <dbReference type="Proteomes" id="UP000515679"/>
    </source>
</evidence>
<dbReference type="Proteomes" id="UP000515679">
    <property type="component" value="Chromosome"/>
</dbReference>
<dbReference type="RefSeq" id="WP_182302019.1">
    <property type="nucleotide sequence ID" value="NZ_CP041969.1"/>
</dbReference>
<dbReference type="EMBL" id="CP041969">
    <property type="protein sequence ID" value="QMV40663.1"/>
    <property type="molecule type" value="Genomic_DNA"/>
</dbReference>
<dbReference type="AlphaFoldDB" id="A0A7G5BUM9"/>
<feature type="transmembrane region" description="Helical" evidence="1">
    <location>
        <begin position="55"/>
        <end position="74"/>
    </location>
</feature>
<keyword evidence="1" id="KW-1133">Transmembrane helix</keyword>
<gene>
    <name evidence="2" type="ORF">FPL14_05190</name>
</gene>
<evidence type="ECO:0000256" key="1">
    <source>
        <dbReference type="SAM" id="Phobius"/>
    </source>
</evidence>
<sequence>MLHLVKLELRKVKIAGILRTAALILLGILGFALLIGSDKTEGFKDYAEAMSVIGMIVRVAFIIYASVLLSKLIVEEYRNQTMALLFTYPISRKKLLLAKLLIVGVITFVLVIIGTVLVSAGFYLFNEKLHFFPSPLTADIVKKQALQLGVNAVAAAGMALVPLFFGMLKKSVPTTIVSSILIVAVINSSNNGASLGEIIAVPITLGIIGFLVAYLSIRKVEHADL</sequence>
<name>A0A7G5BUM9_9BACL</name>
<organism evidence="2 3">
    <name type="scientific">Cohnella cholangitidis</name>
    <dbReference type="NCBI Taxonomy" id="2598458"/>
    <lineage>
        <taxon>Bacteria</taxon>
        <taxon>Bacillati</taxon>
        <taxon>Bacillota</taxon>
        <taxon>Bacilli</taxon>
        <taxon>Bacillales</taxon>
        <taxon>Paenibacillaceae</taxon>
        <taxon>Cohnella</taxon>
    </lineage>
</organism>
<feature type="transmembrane region" description="Helical" evidence="1">
    <location>
        <begin position="95"/>
        <end position="125"/>
    </location>
</feature>
<keyword evidence="1" id="KW-0472">Membrane</keyword>
<keyword evidence="1" id="KW-0812">Transmembrane</keyword>
<feature type="transmembrane region" description="Helical" evidence="1">
    <location>
        <begin position="195"/>
        <end position="217"/>
    </location>
</feature>
<feature type="transmembrane region" description="Helical" evidence="1">
    <location>
        <begin position="12"/>
        <end position="35"/>
    </location>
</feature>
<dbReference type="Pfam" id="PF12730">
    <property type="entry name" value="ABC2_membrane_4"/>
    <property type="match status" value="1"/>
</dbReference>